<gene>
    <name evidence="8" type="ORF">acsn021_43680</name>
</gene>
<evidence type="ECO:0000256" key="5">
    <source>
        <dbReference type="ARBA" id="ARBA00022679"/>
    </source>
</evidence>
<evidence type="ECO:0000313" key="8">
    <source>
        <dbReference type="EMBL" id="BCJ96799.1"/>
    </source>
</evidence>
<dbReference type="EMBL" id="AP023367">
    <property type="protein sequence ID" value="BCJ96799.1"/>
    <property type="molecule type" value="Genomic_DNA"/>
</dbReference>
<evidence type="ECO:0000256" key="7">
    <source>
        <dbReference type="ARBA" id="ARBA00022694"/>
    </source>
</evidence>
<name>A0A6S6R628_9FIRM</name>
<evidence type="ECO:0000256" key="6">
    <source>
        <dbReference type="ARBA" id="ARBA00022691"/>
    </source>
</evidence>
<dbReference type="InterPro" id="IPR003358">
    <property type="entry name" value="tRNA_(Gua-N-7)_MeTrfase_Trmb"/>
</dbReference>
<dbReference type="KEGG" id="acel:acsn021_43680"/>
<evidence type="ECO:0000256" key="1">
    <source>
        <dbReference type="ARBA" id="ARBA00000142"/>
    </source>
</evidence>
<keyword evidence="4" id="KW-0489">Methyltransferase</keyword>
<dbReference type="GO" id="GO:0008176">
    <property type="term" value="F:tRNA (guanine(46)-N7)-methyltransferase activity"/>
    <property type="evidence" value="ECO:0007669"/>
    <property type="project" value="UniProtKB-EC"/>
</dbReference>
<evidence type="ECO:0000256" key="2">
    <source>
        <dbReference type="ARBA" id="ARBA00003015"/>
    </source>
</evidence>
<proteinExistence type="predicted"/>
<comment type="catalytic activity">
    <reaction evidence="1">
        <text>guanosine(46) in tRNA + S-adenosyl-L-methionine = N(7)-methylguanosine(46) in tRNA + S-adenosyl-L-homocysteine</text>
        <dbReference type="Rhea" id="RHEA:42708"/>
        <dbReference type="Rhea" id="RHEA-COMP:10188"/>
        <dbReference type="Rhea" id="RHEA-COMP:10189"/>
        <dbReference type="ChEBI" id="CHEBI:57856"/>
        <dbReference type="ChEBI" id="CHEBI:59789"/>
        <dbReference type="ChEBI" id="CHEBI:74269"/>
        <dbReference type="ChEBI" id="CHEBI:74480"/>
        <dbReference type="EC" id="2.1.1.33"/>
    </reaction>
</comment>
<dbReference type="SUPFAM" id="SSF53335">
    <property type="entry name" value="S-adenosyl-L-methionine-dependent methyltransferases"/>
    <property type="match status" value="1"/>
</dbReference>
<evidence type="ECO:0000313" key="9">
    <source>
        <dbReference type="Proteomes" id="UP000515561"/>
    </source>
</evidence>
<keyword evidence="7" id="KW-0819">tRNA processing</keyword>
<dbReference type="EC" id="2.1.1.33" evidence="3"/>
<dbReference type="Gene3D" id="3.40.50.150">
    <property type="entry name" value="Vaccinia Virus protein VP39"/>
    <property type="match status" value="1"/>
</dbReference>
<keyword evidence="5" id="KW-0808">Transferase</keyword>
<protein>
    <recommendedName>
        <fullName evidence="3">tRNA (guanine(46)-N(7))-methyltransferase</fullName>
        <ecNumber evidence="3">2.1.1.33</ecNumber>
    </recommendedName>
</protein>
<sequence>MEAINYTNTHKSLYDDIALWEKKEGTSFFNKMPLGDNKSPIILDFGYGFGQYLLASAYAFPEGMVYGIEANLVCQNEITKKIQLNSINNIKIINKTAENLQEFQANSIDLMLLYDILHGGNGVMKYMLFEEAQRIIKTGGCLSVLPFHLSNWRDKHGNKKKFTTKMIINEIIEYGFRYEGSCKTKGVHWEKCHTPYYIQKGNITFDMLEKMDVMNFIKV</sequence>
<comment type="function">
    <text evidence="2">Catalyzes the formation of N(7)-methylguanine at position 46 (m7G46) in tRNA.</text>
</comment>
<organism evidence="8 9">
    <name type="scientific">Anaerocolumna cellulosilytica</name>
    <dbReference type="NCBI Taxonomy" id="433286"/>
    <lineage>
        <taxon>Bacteria</taxon>
        <taxon>Bacillati</taxon>
        <taxon>Bacillota</taxon>
        <taxon>Clostridia</taxon>
        <taxon>Lachnospirales</taxon>
        <taxon>Lachnospiraceae</taxon>
        <taxon>Anaerocolumna</taxon>
    </lineage>
</organism>
<reference evidence="8 9" key="1">
    <citation type="journal article" date="2016" name="Int. J. Syst. Evol. Microbiol.">
        <title>Descriptions of Anaerotaenia torta gen. nov., sp. nov. and Anaerocolumna cellulosilytica gen. nov., sp. nov. isolated from a methanogenic reactor of cattle waste.</title>
        <authorList>
            <person name="Uek A."/>
            <person name="Ohtaki Y."/>
            <person name="Kaku N."/>
            <person name="Ueki K."/>
        </authorList>
    </citation>
    <scope>NUCLEOTIDE SEQUENCE [LARGE SCALE GENOMIC DNA]</scope>
    <source>
        <strain evidence="8 9">SN021</strain>
    </source>
</reference>
<accession>A0A6S6R628</accession>
<evidence type="ECO:0000256" key="4">
    <source>
        <dbReference type="ARBA" id="ARBA00022603"/>
    </source>
</evidence>
<dbReference type="InterPro" id="IPR029063">
    <property type="entry name" value="SAM-dependent_MTases_sf"/>
</dbReference>
<keyword evidence="6" id="KW-0949">S-adenosyl-L-methionine</keyword>
<keyword evidence="9" id="KW-1185">Reference proteome</keyword>
<evidence type="ECO:0000256" key="3">
    <source>
        <dbReference type="ARBA" id="ARBA00011977"/>
    </source>
</evidence>
<dbReference type="Proteomes" id="UP000515561">
    <property type="component" value="Chromosome"/>
</dbReference>
<dbReference type="Pfam" id="PF02390">
    <property type="entry name" value="Methyltransf_4"/>
    <property type="match status" value="1"/>
</dbReference>
<dbReference type="RefSeq" id="WP_184092227.1">
    <property type="nucleotide sequence ID" value="NZ_AP023367.1"/>
</dbReference>
<dbReference type="AlphaFoldDB" id="A0A6S6R628"/>